<dbReference type="RefSeq" id="WP_103898273.1">
    <property type="nucleotide sequence ID" value="NZ_JALY01000089.1"/>
</dbReference>
<dbReference type="AlphaFoldDB" id="A0A2S5EIV6"/>
<keyword evidence="2" id="KW-1185">Reference proteome</keyword>
<organism evidence="1 2">
    <name type="scientific">Petrotoga halophila DSM 16923</name>
    <dbReference type="NCBI Taxonomy" id="1122953"/>
    <lineage>
        <taxon>Bacteria</taxon>
        <taxon>Thermotogati</taxon>
        <taxon>Thermotogota</taxon>
        <taxon>Thermotogae</taxon>
        <taxon>Petrotogales</taxon>
        <taxon>Petrotogaceae</taxon>
        <taxon>Petrotoga</taxon>
    </lineage>
</organism>
<gene>
    <name evidence="1" type="ORF">AA81_03825</name>
</gene>
<reference evidence="1 2" key="1">
    <citation type="submission" date="2014-01" db="EMBL/GenBank/DDBJ databases">
        <title>Comparative genomics of Petrotoga.</title>
        <authorList>
            <person name="Chow K."/>
            <person name="Charchuk R."/>
            <person name="Nesbo C.L."/>
        </authorList>
    </citation>
    <scope>NUCLEOTIDE SEQUENCE [LARGE SCALE GENOMIC DNA]</scope>
    <source>
        <strain evidence="1 2">DSM 16923</strain>
    </source>
</reference>
<evidence type="ECO:0000313" key="2">
    <source>
        <dbReference type="Proteomes" id="UP000236950"/>
    </source>
</evidence>
<sequence>MYKKTLFPILTILLLFSLGFSINLEVDFQGTYDNYDEETFTDRIGIKLYNYTPNFDITSGLAFYNDDKYYFYESSYYWDHYFLIENSYITLRNDDQTLELSGGIKQLKDEVNSPYSLFFSSNNIPLVNLDVGYEDEHFFFETMWVQLVSENNWNFAPKAMNYKTYGLKFGNFRVGYQDVLVYNRAFDFFYFLNPMPAYFAQEIRAFKNDMPWSEDINDNSIMGFFFDYKDSNYYIYSQLLVDDFNTNRFFNPEGTQNPDKVAFSSGLNLTSNLGTFGVYGAFATRYTFQPGCGDSSYTIYPESIYYYYNDDNEKIMKIIEYTDNYIGYKYGENTVSFLVDYDYTYNNWLNLYSSFETVFSGSKSPTEDTAPDEGTYLLDDPLLEKRYVYTIATNFYFKNLEFNLSADMGVIQNKLEFNEDKDTFEPSTEDENILRLNFGFGIEF</sequence>
<proteinExistence type="predicted"/>
<protein>
    <submittedName>
        <fullName evidence="1">Uncharacterized protein</fullName>
    </submittedName>
</protein>
<dbReference type="EMBL" id="JALY01000089">
    <property type="protein sequence ID" value="POZ93054.1"/>
    <property type="molecule type" value="Genomic_DNA"/>
</dbReference>
<evidence type="ECO:0000313" key="1">
    <source>
        <dbReference type="EMBL" id="POZ93054.1"/>
    </source>
</evidence>
<name>A0A2S5EIV6_9BACT</name>
<dbReference type="Proteomes" id="UP000236950">
    <property type="component" value="Unassembled WGS sequence"/>
</dbReference>
<accession>A0A2S5EIV6</accession>
<comment type="caution">
    <text evidence="1">The sequence shown here is derived from an EMBL/GenBank/DDBJ whole genome shotgun (WGS) entry which is preliminary data.</text>
</comment>